<dbReference type="RefSeq" id="WP_005773584.1">
    <property type="nucleotide sequence ID" value="NZ_JH725139.1"/>
</dbReference>
<dbReference type="GO" id="GO:0016874">
    <property type="term" value="F:ligase activity"/>
    <property type="evidence" value="ECO:0007669"/>
    <property type="project" value="UniProtKB-KW"/>
</dbReference>
<evidence type="ECO:0000256" key="1">
    <source>
        <dbReference type="ARBA" id="ARBA00022598"/>
    </source>
</evidence>
<dbReference type="PROSITE" id="PS51733">
    <property type="entry name" value="BPL_LPL_CATALYTIC"/>
    <property type="match status" value="1"/>
</dbReference>
<dbReference type="PANTHER" id="PTHR12835:SF5">
    <property type="entry name" value="BIOTIN--PROTEIN LIGASE"/>
    <property type="match status" value="1"/>
</dbReference>
<reference evidence="3 4" key="1">
    <citation type="submission" date="2012-03" db="EMBL/GenBank/DDBJ databases">
        <title>The Genome Sequence of Bartonella elizabethae Re6043vi.</title>
        <authorList>
            <consortium name="The Broad Institute Genome Sequencing Platform"/>
            <consortium name="The Broad Institute Genome Sequencing Center for Infectious Disease"/>
            <person name="Feldgarden M."/>
            <person name="Kirby J."/>
            <person name="Kosoy M."/>
            <person name="Birtles R."/>
            <person name="Probert W.S."/>
            <person name="Chiaraviglio L."/>
            <person name="Young S.K."/>
            <person name="Zeng Q."/>
            <person name="Gargeya S."/>
            <person name="Fitzgerald M."/>
            <person name="Haas B."/>
            <person name="Abouelleil A."/>
            <person name="Alvarado L."/>
            <person name="Arachchi H.M."/>
            <person name="Berlin A."/>
            <person name="Chapman S.B."/>
            <person name="Gearin G."/>
            <person name="Goldberg J."/>
            <person name="Griggs A."/>
            <person name="Gujja S."/>
            <person name="Hansen M."/>
            <person name="Heiman D."/>
            <person name="Howarth C."/>
            <person name="Larimer J."/>
            <person name="Lui A."/>
            <person name="MacDonald P.J.P."/>
            <person name="McCowen C."/>
            <person name="Montmayeur A."/>
            <person name="Murphy C."/>
            <person name="Neiman D."/>
            <person name="Pearson M."/>
            <person name="Priest M."/>
            <person name="Roberts A."/>
            <person name="Saif S."/>
            <person name="Shea T."/>
            <person name="Sisk P."/>
            <person name="Stolte C."/>
            <person name="Sykes S."/>
            <person name="Wortman J."/>
            <person name="Nusbaum C."/>
            <person name="Birren B."/>
        </authorList>
    </citation>
    <scope>NUCLEOTIDE SEQUENCE [LARGE SCALE GENOMIC DNA]</scope>
    <source>
        <strain evidence="3 4">Re6043vi</strain>
    </source>
</reference>
<dbReference type="SUPFAM" id="SSF55681">
    <property type="entry name" value="Class II aaRS and biotin synthetases"/>
    <property type="match status" value="1"/>
</dbReference>
<keyword evidence="1 3" id="KW-0436">Ligase</keyword>
<keyword evidence="4" id="KW-1185">Reference proteome</keyword>
<dbReference type="InterPro" id="IPR004408">
    <property type="entry name" value="Biotin_CoA_COase_ligase"/>
</dbReference>
<feature type="domain" description="BPL/LPL catalytic" evidence="2">
    <location>
        <begin position="1"/>
        <end position="196"/>
    </location>
</feature>
<dbReference type="PANTHER" id="PTHR12835">
    <property type="entry name" value="BIOTIN PROTEIN LIGASE"/>
    <property type="match status" value="1"/>
</dbReference>
<protein>
    <submittedName>
        <fullName evidence="3">Biotin-[acetyl-CoA-carboxylase] ligase</fullName>
    </submittedName>
</protein>
<name>A0ABN0GJV4_BAREL</name>
<dbReference type="InterPro" id="IPR004143">
    <property type="entry name" value="BPL_LPL_catalytic"/>
</dbReference>
<organism evidence="3 4">
    <name type="scientific">Bartonella elizabethae Re6043vi</name>
    <dbReference type="NCBI Taxonomy" id="1094554"/>
    <lineage>
        <taxon>Bacteria</taxon>
        <taxon>Pseudomonadati</taxon>
        <taxon>Pseudomonadota</taxon>
        <taxon>Alphaproteobacteria</taxon>
        <taxon>Hyphomicrobiales</taxon>
        <taxon>Bartonellaceae</taxon>
        <taxon>Bartonella</taxon>
    </lineage>
</organism>
<evidence type="ECO:0000313" key="4">
    <source>
        <dbReference type="Proteomes" id="UP000008942"/>
    </source>
</evidence>
<gene>
    <name evidence="3" type="ORF">MCU_00449</name>
</gene>
<dbReference type="Proteomes" id="UP000008942">
    <property type="component" value="Unassembled WGS sequence"/>
</dbReference>
<dbReference type="EMBL" id="AILW01000003">
    <property type="protein sequence ID" value="EJF83781.1"/>
    <property type="molecule type" value="Genomic_DNA"/>
</dbReference>
<comment type="caution">
    <text evidence="3">The sequence shown here is derived from an EMBL/GenBank/DDBJ whole genome shotgun (WGS) entry which is preliminary data.</text>
</comment>
<dbReference type="CDD" id="cd16442">
    <property type="entry name" value="BPL"/>
    <property type="match status" value="1"/>
</dbReference>
<dbReference type="Pfam" id="PF03099">
    <property type="entry name" value="BPL_LplA_LipB"/>
    <property type="match status" value="1"/>
</dbReference>
<proteinExistence type="predicted"/>
<sequence length="271" mass="30199">MNMVYILSDFAKRQGYTVESYESVDSTNLIAQRKAQTGHQGYLWIVAQEQLQGRARRGRAWNSPKGNLYCSLLLMDDIVHQSAAQLGFVAGVSVAESIKQFIKAEKQTGNENIVSLKWPNDILLRGAKSSGILLEILKLPSQQDALVIGIGINVKYNYEDALYPTSSLQSIGLHIEAEQLFTVLTESFSRNYLLWKQPKGCEIIRNKWLLYSAHLGKYVKVMNDEKIVEGIFEGLDRDFNGIIKQKNGQTAIITAGDVHFGSAASVHAVGY</sequence>
<dbReference type="NCBIfam" id="TIGR00121">
    <property type="entry name" value="birA_ligase"/>
    <property type="match status" value="1"/>
</dbReference>
<evidence type="ECO:0000259" key="2">
    <source>
        <dbReference type="PROSITE" id="PS51733"/>
    </source>
</evidence>
<accession>A0ABN0GJV4</accession>
<dbReference type="Gene3D" id="3.30.930.10">
    <property type="entry name" value="Bira Bifunctional Protein, Domain 2"/>
    <property type="match status" value="1"/>
</dbReference>
<evidence type="ECO:0000313" key="3">
    <source>
        <dbReference type="EMBL" id="EJF83781.1"/>
    </source>
</evidence>
<dbReference type="InterPro" id="IPR045864">
    <property type="entry name" value="aa-tRNA-synth_II/BPL/LPL"/>
</dbReference>
<dbReference type="Gene3D" id="2.30.30.100">
    <property type="match status" value="1"/>
</dbReference>